<feature type="compositionally biased region" description="Acidic residues" evidence="3">
    <location>
        <begin position="1662"/>
        <end position="1671"/>
    </location>
</feature>
<sequence length="2085" mass="230340">MRFIPRDSCLVKVTSCQLGLTFSFRLAINDYEDDSFVFSCGADDSRTTGISAWYRNNRLNVRLRTFDKEWTVRGVYKKSTYGNRYVNVEISWNIDEGITLWLNGKEADADPSFTQVTNILPGPEYCKFGEPISGSSFASIAIADLNVVLAPKTLLTCFNIDYELPKFTSSPEISVSFNATSGEAELVCIVEKLERSDVIYFTEFYFSGSQTPLEVTPGMEEEMVKAYLNDSMIQPLNFGDKISCRVSACIAADCANTRGPARESNMLTAEIQIIKERLEVFEGQIGNIQVKSTIPPSLFCPLEDRGDDCSLHISAKLLKIDEEIKCPVDLGGFEITQLVFPLSSSASTPSDATCRYDINILTTQEMRWEASVTIQVLGTVDLIKDGDQERSVQLTATIIAGGLNFGSVTAGKVKVNVKDRDGIRRRCESMGDPHHRTFDGRTFDNYKEGEFILYKHNFLPYEVRTFQLACNGRAACNCGLAVKSGDDVILLDGCRSGVNDPLRTKIFTNGELTQGTSFDYNQKTGMYKITLPTGMVIRANPIRSQRIGFPFLDIVVTASSLDFQNTMGLCGTFDDDETNDFMTLEGSLVQSFNEFLLSWRVDPSESIYNGICATDAVLSLTTTSCNCLEDDEPVCSVFVQMQTCNRIQGLTDGSANNTADASDSDANEVLDSCKVAVNPNVFKYDPDYTFPIPTWPTASGITKEQAENKCKAVLEASLSLEACGQLLGELTITVTIENCVADIQILDNLEYAVTILAQIQVMCITEAETSGPIDGNGQQTLPPDVLNNLCPEDCSGHGDCTAGTCMCDEDWLGIACNIPYTEPPRLISIGGGDQCDKRLRSCNKIEIYGFGFADTSLLTCRIHSLEDNTVITVPAVYVTAYIVDCSFDKNGNFEISVSNNQLNFSNVLTYTCFDSVCLNCTDGLCTPRTDICIIDGECYAEGYCKQGEPELICWPIYSGTDWTRVTADDVDETRVIFSILDGTNVSSSVGLLPSSGTLSLTFVKYGLGIKTLLIFEPSSWVSLSPVSSPCLRDLRNCNLGLTISFSVKFTELVEGGYLFTNCADDPDAAGIAVYYERQRMYFILSTKSVEWVTYVEQNQFNEDKFYNFEITWSAQLGLRVFIDSNIAGQEVTGETRLGMVSTKQCDFKLGEQQTGYTNLGFQLVFINFIYADKKIVDTFGVPTGFPQLTEKPRLVFSVNEFTKKATLECQFNTLDRFTYYTQFLLGTRQLTFPKVNNTISEDDLPYLAYGSELLCSVYLCPSEDVETGLCFSTSGTEIFSEPLKVAFELETTKLIVAEGELGSAKIISLVPPYLMCPEASRNSCDVRILSRVRGAREKYCPDKRIIPQAVILWGQDDTSGAFCGIPVSSVTWQREQFITIKGVVDNIRNKDQERVLELSVSINSASTNFSTTEELGRVELTIEDKDEAKICGSVNDPHTTTFDGKKYDVFMEGEYILYQHLTYPYAVHAFFTSCNKVAACNCAVAVKVYDDVVVMDKCPRGDEDPLTVPFKVTLYRNGQLERGFRVYQKREEEYTVYLPNGDVVYTKVERLKQYINVWVTAAGASASQTQGLCGTYDGDESNDLLQRDGIISNDTSETPNEFSLTWRVQKETSIYTGFCGPPSDNTKASGSYFCDCPYNSAFGSKCGRGLDVFQCTMKDDSVDGDGEDDQDDRATRRKGSDITDTLIAESSDSPAKCVSTEVPPEFEFNSTYVFKPEDQGISLQNATELCSTTLSVAINIQGCGAILGVQFDFALQFCIKDLMMTGQLKWIDVAVENVRLQCQIKIDIDEETWEEGDDGKPILPPVVDKMCPGACSNNGQCDRGFCKCDEGFAGDDCGILLSEPPRLISLAGGFLCDTSGSQDCSTLTIYGFGFAQSRNLSCRLEELQVGVGGLYEKPIPAVQETSSAQFVRGEIIKCPKGISQVIEISCTNDGVTYSDQTLKRVTYNSMCQICDENSCLNRTDVCVIDNECYEDGFVNTENATQKCDINNRFSWTEVTAIECGITRLGFNQVVDSVLLTNRFNISIRPAGFTSGLSGTTLRLDGMNQSVELIPPSSPECLFDVDQCDLGLRLEFSLKLLEVKDG</sequence>
<comment type="caution">
    <text evidence="5">The sequence shown here is derived from an EMBL/GenBank/DDBJ whole genome shotgun (WGS) entry which is preliminary data.</text>
</comment>
<dbReference type="EMBL" id="RQTK01000379">
    <property type="protein sequence ID" value="RUS80661.1"/>
    <property type="molecule type" value="Genomic_DNA"/>
</dbReference>
<dbReference type="InterPro" id="IPR013320">
    <property type="entry name" value="ConA-like_dom_sf"/>
</dbReference>
<dbReference type="Pfam" id="PF26129">
    <property type="entry name" value="Vwde"/>
    <property type="match status" value="2"/>
</dbReference>
<dbReference type="Pfam" id="PF23106">
    <property type="entry name" value="EGF_Teneurin"/>
    <property type="match status" value="1"/>
</dbReference>
<dbReference type="GO" id="GO:0005576">
    <property type="term" value="C:extracellular region"/>
    <property type="evidence" value="ECO:0007669"/>
    <property type="project" value="TreeGrafter"/>
</dbReference>
<dbReference type="PROSITE" id="PS51233">
    <property type="entry name" value="VWFD"/>
    <property type="match status" value="2"/>
</dbReference>
<proteinExistence type="predicted"/>
<evidence type="ECO:0000256" key="1">
    <source>
        <dbReference type="ARBA" id="ARBA00022729"/>
    </source>
</evidence>
<keyword evidence="2" id="KW-1015">Disulfide bond</keyword>
<dbReference type="SUPFAM" id="SSF49899">
    <property type="entry name" value="Concanavalin A-like lectins/glucanases"/>
    <property type="match status" value="2"/>
</dbReference>
<dbReference type="PANTHER" id="PTHR14949">
    <property type="entry name" value="EGF-LIKE-DOMAIN, MULTIPLE 7, 8"/>
    <property type="match status" value="1"/>
</dbReference>
<dbReference type="PANTHER" id="PTHR14949:SF56">
    <property type="entry name" value="EGF-LIKE-DOMAIN, MULTIPLE 7"/>
    <property type="match status" value="1"/>
</dbReference>
<dbReference type="Gene3D" id="2.10.25.10">
    <property type="entry name" value="Laminin"/>
    <property type="match status" value="2"/>
</dbReference>
<dbReference type="Proteomes" id="UP000271974">
    <property type="component" value="Unassembled WGS sequence"/>
</dbReference>
<name>A0A3S0ZLN8_ELYCH</name>
<dbReference type="GO" id="GO:0005102">
    <property type="term" value="F:signaling receptor binding"/>
    <property type="evidence" value="ECO:0007669"/>
    <property type="project" value="TreeGrafter"/>
</dbReference>
<dbReference type="OrthoDB" id="382013at2759"/>
<accession>A0A3S0ZLN8</accession>
<feature type="compositionally biased region" description="Basic and acidic residues" evidence="3">
    <location>
        <begin position="1672"/>
        <end position="1681"/>
    </location>
</feature>
<gene>
    <name evidence="5" type="ORF">EGW08_011565</name>
</gene>
<dbReference type="SMART" id="SM00216">
    <property type="entry name" value="VWD"/>
    <property type="match status" value="2"/>
</dbReference>
<dbReference type="GO" id="GO:0009986">
    <property type="term" value="C:cell surface"/>
    <property type="evidence" value="ECO:0007669"/>
    <property type="project" value="TreeGrafter"/>
</dbReference>
<evidence type="ECO:0000313" key="5">
    <source>
        <dbReference type="EMBL" id="RUS80661.1"/>
    </source>
</evidence>
<evidence type="ECO:0000313" key="6">
    <source>
        <dbReference type="Proteomes" id="UP000271974"/>
    </source>
</evidence>
<evidence type="ECO:0000256" key="2">
    <source>
        <dbReference type="ARBA" id="ARBA00023157"/>
    </source>
</evidence>
<feature type="region of interest" description="Disordered" evidence="3">
    <location>
        <begin position="1660"/>
        <end position="1681"/>
    </location>
</feature>
<protein>
    <recommendedName>
        <fullName evidence="4">VWFD domain-containing protein</fullName>
    </recommendedName>
</protein>
<feature type="domain" description="VWFD" evidence="4">
    <location>
        <begin position="425"/>
        <end position="613"/>
    </location>
</feature>
<dbReference type="STRING" id="188477.A0A3S0ZLN8"/>
<reference evidence="5 6" key="1">
    <citation type="submission" date="2019-01" db="EMBL/GenBank/DDBJ databases">
        <title>A draft genome assembly of the solar-powered sea slug Elysia chlorotica.</title>
        <authorList>
            <person name="Cai H."/>
            <person name="Li Q."/>
            <person name="Fang X."/>
            <person name="Li J."/>
            <person name="Curtis N.E."/>
            <person name="Altenburger A."/>
            <person name="Shibata T."/>
            <person name="Feng M."/>
            <person name="Maeda T."/>
            <person name="Schwartz J.A."/>
            <person name="Shigenobu S."/>
            <person name="Lundholm N."/>
            <person name="Nishiyama T."/>
            <person name="Yang H."/>
            <person name="Hasebe M."/>
            <person name="Li S."/>
            <person name="Pierce S.K."/>
            <person name="Wang J."/>
        </authorList>
    </citation>
    <scope>NUCLEOTIDE SEQUENCE [LARGE SCALE GENOMIC DNA]</scope>
    <source>
        <strain evidence="5">EC2010</strain>
        <tissue evidence="5">Whole organism of an adult</tissue>
    </source>
</reference>
<dbReference type="InterPro" id="IPR058727">
    <property type="entry name" value="Helical_Vwde"/>
</dbReference>
<evidence type="ECO:0000256" key="3">
    <source>
        <dbReference type="SAM" id="MobiDB-lite"/>
    </source>
</evidence>
<dbReference type="Pfam" id="PF00094">
    <property type="entry name" value="VWD"/>
    <property type="match status" value="2"/>
</dbReference>
<organism evidence="5 6">
    <name type="scientific">Elysia chlorotica</name>
    <name type="common">Eastern emerald elysia</name>
    <name type="synonym">Sea slug</name>
    <dbReference type="NCBI Taxonomy" id="188477"/>
    <lineage>
        <taxon>Eukaryota</taxon>
        <taxon>Metazoa</taxon>
        <taxon>Spiralia</taxon>
        <taxon>Lophotrochozoa</taxon>
        <taxon>Mollusca</taxon>
        <taxon>Gastropoda</taxon>
        <taxon>Heterobranchia</taxon>
        <taxon>Euthyneura</taxon>
        <taxon>Panpulmonata</taxon>
        <taxon>Sacoglossa</taxon>
        <taxon>Placobranchoidea</taxon>
        <taxon>Plakobranchidae</taxon>
        <taxon>Elysia</taxon>
    </lineage>
</organism>
<evidence type="ECO:0000259" key="4">
    <source>
        <dbReference type="PROSITE" id="PS51233"/>
    </source>
</evidence>
<dbReference type="InterPro" id="IPR000742">
    <property type="entry name" value="EGF"/>
</dbReference>
<keyword evidence="1" id="KW-0732">Signal</keyword>
<dbReference type="InterPro" id="IPR050969">
    <property type="entry name" value="Dev_Signal_Modulators"/>
</dbReference>
<dbReference type="InterPro" id="IPR001846">
    <property type="entry name" value="VWF_type-D"/>
</dbReference>
<dbReference type="PROSITE" id="PS01186">
    <property type="entry name" value="EGF_2"/>
    <property type="match status" value="1"/>
</dbReference>
<feature type="non-terminal residue" evidence="5">
    <location>
        <position position="2085"/>
    </location>
</feature>
<keyword evidence="6" id="KW-1185">Reference proteome</keyword>
<feature type="domain" description="VWFD" evidence="4">
    <location>
        <begin position="1429"/>
        <end position="1620"/>
    </location>
</feature>